<dbReference type="InterPro" id="IPR011990">
    <property type="entry name" value="TPR-like_helical_dom_sf"/>
</dbReference>
<dbReference type="Gene3D" id="1.25.40.10">
    <property type="entry name" value="Tetratricopeptide repeat domain"/>
    <property type="match status" value="4"/>
</dbReference>
<evidence type="ECO:0000256" key="3">
    <source>
        <dbReference type="PROSITE-ProRule" id="PRU00339"/>
    </source>
</evidence>
<dbReference type="PANTHER" id="PTHR45641">
    <property type="entry name" value="TETRATRICOPEPTIDE REPEAT PROTEIN (AFU_ORTHOLOGUE AFUA_6G03870)"/>
    <property type="match status" value="1"/>
</dbReference>
<dbReference type="SUPFAM" id="SSF48452">
    <property type="entry name" value="TPR-like"/>
    <property type="match status" value="4"/>
</dbReference>
<dbReference type="Proteomes" id="UP000663860">
    <property type="component" value="Unassembled WGS sequence"/>
</dbReference>
<comment type="caution">
    <text evidence="4">The sequence shown here is derived from an EMBL/GenBank/DDBJ whole genome shotgun (WGS) entry which is preliminary data.</text>
</comment>
<keyword evidence="2 3" id="KW-0802">TPR repeat</keyword>
<dbReference type="Pfam" id="PF13424">
    <property type="entry name" value="TPR_12"/>
    <property type="match status" value="3"/>
</dbReference>
<dbReference type="SMART" id="SM00028">
    <property type="entry name" value="TPR"/>
    <property type="match status" value="14"/>
</dbReference>
<dbReference type="InterPro" id="IPR019734">
    <property type="entry name" value="TPR_rpt"/>
</dbReference>
<dbReference type="AlphaFoldDB" id="A0A815IUM1"/>
<reference evidence="4" key="1">
    <citation type="submission" date="2021-02" db="EMBL/GenBank/DDBJ databases">
        <authorList>
            <person name="Nowell W R."/>
        </authorList>
    </citation>
    <scope>NUCLEOTIDE SEQUENCE</scope>
</reference>
<proteinExistence type="predicted"/>
<evidence type="ECO:0000313" key="4">
    <source>
        <dbReference type="EMBL" id="CAF1371297.1"/>
    </source>
</evidence>
<keyword evidence="1" id="KW-0677">Repeat</keyword>
<dbReference type="PROSITE" id="PS50005">
    <property type="entry name" value="TPR"/>
    <property type="match status" value="1"/>
</dbReference>
<accession>A0A815IUM1</accession>
<name>A0A815IUM1_9BILA</name>
<dbReference type="PANTHER" id="PTHR45641:SF19">
    <property type="entry name" value="NEPHROCYSTIN-3"/>
    <property type="match status" value="1"/>
</dbReference>
<evidence type="ECO:0000256" key="1">
    <source>
        <dbReference type="ARBA" id="ARBA00022737"/>
    </source>
</evidence>
<dbReference type="SUPFAM" id="SSF56399">
    <property type="entry name" value="ADP-ribosylation"/>
    <property type="match status" value="1"/>
</dbReference>
<organism evidence="4 5">
    <name type="scientific">Adineta steineri</name>
    <dbReference type="NCBI Taxonomy" id="433720"/>
    <lineage>
        <taxon>Eukaryota</taxon>
        <taxon>Metazoa</taxon>
        <taxon>Spiralia</taxon>
        <taxon>Gnathifera</taxon>
        <taxon>Rotifera</taxon>
        <taxon>Eurotatoria</taxon>
        <taxon>Bdelloidea</taxon>
        <taxon>Adinetida</taxon>
        <taxon>Adinetidae</taxon>
        <taxon>Adineta</taxon>
    </lineage>
</organism>
<feature type="repeat" description="TPR" evidence="3">
    <location>
        <begin position="697"/>
        <end position="730"/>
    </location>
</feature>
<gene>
    <name evidence="4" type="ORF">IZO911_LOCUS37875</name>
</gene>
<dbReference type="EMBL" id="CAJNOE010000994">
    <property type="protein sequence ID" value="CAF1371297.1"/>
    <property type="molecule type" value="Genomic_DNA"/>
</dbReference>
<evidence type="ECO:0000256" key="2">
    <source>
        <dbReference type="ARBA" id="ARBA00022803"/>
    </source>
</evidence>
<dbReference type="Pfam" id="PF13181">
    <property type="entry name" value="TPR_8"/>
    <property type="match status" value="2"/>
</dbReference>
<evidence type="ECO:0000313" key="5">
    <source>
        <dbReference type="Proteomes" id="UP000663860"/>
    </source>
</evidence>
<sequence>MESKMNGDEQQTDIEDEETIIIICFDPNNEFNDHIEDLKQQINDSFIFYSELELCINFIKSIEDKTIFLIISASSISQFNNFNQIKNIFLFDESNNSNECLSFEDSKIFGIYDKFDLLLTAIKKQINLIEKKMSRCCFFDQIQYENKDLSKQSNSFLWHQLFPDVLLHLSSDQQFENVDQSILEQFPWINDYQPNDAVRLFMKYPSLRELINKALKNEDIKQLYMLRYFLRDLIQNLQFGKENRIVYRRMFISRSEFNQIQEHNGKLIMMKEFLTANTDRSSCYASSTKQISVLFEIELNKNSIFVDLELSNQERIVFDLNSTFRIDNIQQQNDQLWIIKLISVNDGQIIKQKYIDDTRRQFQDLSISIIFGKLICDMSQWNQSQIYFEYLLNNYSHTEDLAWIEHGLGQAYHWKGEWNQSRIYYDRSYERMMKNEPARIKDSAVILSDIGEILYLQGQIEESFNFHQKALAIHVKYYSHYHPHIAISLHNIGLIFRIRRQDDEALVFSQQAILIQEKYYDSFHVDIAASLTQIALCLTNEKRYDEALNCHQRALAMYEKYYPLGHVSVALTLNYMGYMFYRQDKYNESFTLIQQAMIMQKRFYPNGHIDIAMSLLDMGNFEYYRKNHDKSLKMYDQGLLMFRKLNLSNHILAVSLLANIGNTQLDIKNDCDKALDYYQQALTILETYYPSYLASIAEILNDMGRVFRRQQKLDKALDFYHRSINLLKEYYSSNNVETISFLRNYDNIFENDEFVKHHEQVLISRKKNGITRGNTCIGSSFNRVSHICLRQNQFSEAFDFAQQSITFTEKSNPTDYTMTVDNLSNISEALMHQNKFVEAFDFEQKALKILKIHCPTNIIKIIESLNQMSDLRRKQEKNNEACDLFQEALIIYEKTSPHVKADIPFTLMSLGIIKYNQRKFDESLNYYYRAANMLKEFYSTDYSQIIHSLNWIAFIYYKKQCYDRAIEFYEQCYESSLAYELNCLLMREKVLPPNHQDIGKSLNDIGLCYEHLNQHKLALDYYKRALFVYKQCPLATDDRLTIESKIEELSTEMNQSNI</sequence>
<protein>
    <submittedName>
        <fullName evidence="4">Uncharacterized protein</fullName>
    </submittedName>
</protein>